<dbReference type="InterPro" id="IPR011663">
    <property type="entry name" value="UTRA"/>
</dbReference>
<evidence type="ECO:0000256" key="2">
    <source>
        <dbReference type="ARBA" id="ARBA00023125"/>
    </source>
</evidence>
<proteinExistence type="predicted"/>
<evidence type="ECO:0000259" key="5">
    <source>
        <dbReference type="PROSITE" id="PS50949"/>
    </source>
</evidence>
<dbReference type="PROSITE" id="PS50949">
    <property type="entry name" value="HTH_GNTR"/>
    <property type="match status" value="1"/>
</dbReference>
<dbReference type="SUPFAM" id="SSF64288">
    <property type="entry name" value="Chorismate lyase-like"/>
    <property type="match status" value="1"/>
</dbReference>
<dbReference type="EMBL" id="HE965806">
    <property type="protein sequence ID" value="CCJ54977.1"/>
    <property type="molecule type" value="Genomic_DNA"/>
</dbReference>
<keyword evidence="3" id="KW-0804">Transcription</keyword>
<evidence type="ECO:0000256" key="4">
    <source>
        <dbReference type="SAM" id="MobiDB-lite"/>
    </source>
</evidence>
<feature type="region of interest" description="Disordered" evidence="4">
    <location>
        <begin position="1"/>
        <end position="20"/>
    </location>
</feature>
<reference evidence="6 7" key="1">
    <citation type="journal article" date="2012" name="BMC Genomics">
        <title>Comparative genomics of the classical Bordetella subspecies: the evolution and exchange of virulence-associated diversity amongst closely related pathogens.</title>
        <authorList>
            <person name="Park J."/>
            <person name="Zhang Y."/>
            <person name="Buboltz A.M."/>
            <person name="Zhang X."/>
            <person name="Schuster S.C."/>
            <person name="Ahuja U."/>
            <person name="Liu M."/>
            <person name="Miller J.F."/>
            <person name="Sebaihia M."/>
            <person name="Bentley S.D."/>
            <person name="Parkhill J."/>
            <person name="Harvill E.T."/>
        </authorList>
    </citation>
    <scope>NUCLEOTIDE SEQUENCE [LARGE SCALE GENOMIC DNA]</scope>
    <source>
        <strain evidence="6 7">253</strain>
    </source>
</reference>
<evidence type="ECO:0000256" key="3">
    <source>
        <dbReference type="ARBA" id="ARBA00023163"/>
    </source>
</evidence>
<dbReference type="Gene3D" id="3.40.1410.10">
    <property type="entry name" value="Chorismate lyase-like"/>
    <property type="match status" value="1"/>
</dbReference>
<dbReference type="PANTHER" id="PTHR44846">
    <property type="entry name" value="MANNOSYL-D-GLYCERATE TRANSPORT/METABOLISM SYSTEM REPRESSOR MNGR-RELATED"/>
    <property type="match status" value="1"/>
</dbReference>
<dbReference type="InterPro" id="IPR036388">
    <property type="entry name" value="WH-like_DNA-bd_sf"/>
</dbReference>
<dbReference type="InterPro" id="IPR000524">
    <property type="entry name" value="Tscrpt_reg_HTH_GntR"/>
</dbReference>
<keyword evidence="1" id="KW-0805">Transcription regulation</keyword>
<dbReference type="SMART" id="SM00866">
    <property type="entry name" value="UTRA"/>
    <property type="match status" value="1"/>
</dbReference>
<dbReference type="Pfam" id="PF00392">
    <property type="entry name" value="GntR"/>
    <property type="match status" value="1"/>
</dbReference>
<evidence type="ECO:0000313" key="6">
    <source>
        <dbReference type="EMBL" id="CCJ54977.1"/>
    </source>
</evidence>
<dbReference type="GO" id="GO:0045892">
    <property type="term" value="P:negative regulation of DNA-templated transcription"/>
    <property type="evidence" value="ECO:0007669"/>
    <property type="project" value="TreeGrafter"/>
</dbReference>
<dbReference type="SUPFAM" id="SSF46785">
    <property type="entry name" value="Winged helix' DNA-binding domain"/>
    <property type="match status" value="1"/>
</dbReference>
<dbReference type="PANTHER" id="PTHR44846:SF17">
    <property type="entry name" value="GNTR-FAMILY TRANSCRIPTIONAL REGULATOR"/>
    <property type="match status" value="1"/>
</dbReference>
<keyword evidence="2" id="KW-0238">DNA-binding</keyword>
<dbReference type="AlphaFoldDB" id="A0A0C6P606"/>
<dbReference type="KEGG" id="bbh:BN112_3060"/>
<sequence>MTARGGWRPRPGPPAPAFPEPALRYTELANTLVKRITEGQYEIGDQLPNELALAAQFQSSRSTVRAALDIVEGLGLVTRKRRSGTVVCSRTTNNQYTKSVHTIEDLVNYASHTERQILEVSPVVADEALAQALECKPGTTWLRVRMLRVEKDAAHTPLCWNDAYMLPDVGQRIVGKIPNGSGLLCRIIENEAGIAVADIKQSIGATAIEGEMASRLGVAPGTPGLEITRLYVDRANTPFLITVNTYSAHKFRFTFWMHRSDSH</sequence>
<feature type="compositionally biased region" description="Pro residues" evidence="4">
    <location>
        <begin position="10"/>
        <end position="19"/>
    </location>
</feature>
<protein>
    <submittedName>
        <fullName evidence="6">GntR family regulatory protein</fullName>
    </submittedName>
</protein>
<dbReference type="InterPro" id="IPR036390">
    <property type="entry name" value="WH_DNA-bd_sf"/>
</dbReference>
<name>A0A0C6P606_BORBO</name>
<dbReference type="GO" id="GO:0003677">
    <property type="term" value="F:DNA binding"/>
    <property type="evidence" value="ECO:0007669"/>
    <property type="project" value="UniProtKB-KW"/>
</dbReference>
<organism evidence="6 7">
    <name type="scientific">Bordetella bronchiseptica 253</name>
    <dbReference type="NCBI Taxonomy" id="568707"/>
    <lineage>
        <taxon>Bacteria</taxon>
        <taxon>Pseudomonadati</taxon>
        <taxon>Pseudomonadota</taxon>
        <taxon>Betaproteobacteria</taxon>
        <taxon>Burkholderiales</taxon>
        <taxon>Alcaligenaceae</taxon>
        <taxon>Bordetella</taxon>
    </lineage>
</organism>
<dbReference type="SMART" id="SM00345">
    <property type="entry name" value="HTH_GNTR"/>
    <property type="match status" value="1"/>
</dbReference>
<feature type="domain" description="HTH gntR-type" evidence="5">
    <location>
        <begin position="22"/>
        <end position="90"/>
    </location>
</feature>
<dbReference type="OrthoDB" id="7363114at2"/>
<dbReference type="Pfam" id="PF07702">
    <property type="entry name" value="UTRA"/>
    <property type="match status" value="1"/>
</dbReference>
<dbReference type="PRINTS" id="PR00035">
    <property type="entry name" value="HTHGNTR"/>
</dbReference>
<dbReference type="Proteomes" id="UP000007564">
    <property type="component" value="Chromosome"/>
</dbReference>
<dbReference type="CDD" id="cd07377">
    <property type="entry name" value="WHTH_GntR"/>
    <property type="match status" value="1"/>
</dbReference>
<dbReference type="InterPro" id="IPR050679">
    <property type="entry name" value="Bact_HTH_transcr_reg"/>
</dbReference>
<evidence type="ECO:0000256" key="1">
    <source>
        <dbReference type="ARBA" id="ARBA00023015"/>
    </source>
</evidence>
<evidence type="ECO:0000313" key="7">
    <source>
        <dbReference type="Proteomes" id="UP000007564"/>
    </source>
</evidence>
<dbReference type="SMR" id="A0A0C6P606"/>
<dbReference type="HOGENOM" id="CLU_063236_3_2_4"/>
<dbReference type="GO" id="GO:0003700">
    <property type="term" value="F:DNA-binding transcription factor activity"/>
    <property type="evidence" value="ECO:0007669"/>
    <property type="project" value="InterPro"/>
</dbReference>
<accession>A0A0C6P606</accession>
<dbReference type="Gene3D" id="1.10.10.10">
    <property type="entry name" value="Winged helix-like DNA-binding domain superfamily/Winged helix DNA-binding domain"/>
    <property type="match status" value="1"/>
</dbReference>
<gene>
    <name evidence="6" type="ORF">BN112_3060</name>
</gene>
<dbReference type="InterPro" id="IPR028978">
    <property type="entry name" value="Chorismate_lyase_/UTRA_dom_sf"/>
</dbReference>